<dbReference type="Proteomes" id="UP000219215">
    <property type="component" value="Chromosome DPRO"/>
</dbReference>
<dbReference type="AlphaFoldDB" id="A0A2C8F4T8"/>
<keyword evidence="4 12" id="KW-0808">Transferase</keyword>
<evidence type="ECO:0000256" key="2">
    <source>
        <dbReference type="ARBA" id="ARBA00012980"/>
    </source>
</evidence>
<name>A0A2C8F4T8_9BACT</name>
<dbReference type="InterPro" id="IPR027417">
    <property type="entry name" value="P-loop_NTPase"/>
</dbReference>
<keyword evidence="15" id="KW-1185">Reference proteome</keyword>
<comment type="function">
    <text evidence="11 12">Phosphorylation of dTMP to form dTDP in both de novo and salvage pathways of dTTP synthesis.</text>
</comment>
<evidence type="ECO:0000256" key="4">
    <source>
        <dbReference type="ARBA" id="ARBA00022679"/>
    </source>
</evidence>
<keyword evidence="5 12" id="KW-0545">Nucleotide biosynthesis</keyword>
<dbReference type="GO" id="GO:0005829">
    <property type="term" value="C:cytosol"/>
    <property type="evidence" value="ECO:0007669"/>
    <property type="project" value="TreeGrafter"/>
</dbReference>
<evidence type="ECO:0000256" key="6">
    <source>
        <dbReference type="ARBA" id="ARBA00022741"/>
    </source>
</evidence>
<comment type="similarity">
    <text evidence="1 12">Belongs to the thymidylate kinase family.</text>
</comment>
<proteinExistence type="inferred from homology"/>
<evidence type="ECO:0000259" key="13">
    <source>
        <dbReference type="Pfam" id="PF02223"/>
    </source>
</evidence>
<dbReference type="KEGG" id="pprf:DPRO_0846"/>
<dbReference type="CDD" id="cd01672">
    <property type="entry name" value="TMPK"/>
    <property type="match status" value="1"/>
</dbReference>
<dbReference type="EC" id="2.7.4.9" evidence="2 12"/>
<organism evidence="14 15">
    <name type="scientific">Pseudodesulfovibrio profundus</name>
    <dbReference type="NCBI Taxonomy" id="57320"/>
    <lineage>
        <taxon>Bacteria</taxon>
        <taxon>Pseudomonadati</taxon>
        <taxon>Thermodesulfobacteriota</taxon>
        <taxon>Desulfovibrionia</taxon>
        <taxon>Desulfovibrionales</taxon>
        <taxon>Desulfovibrionaceae</taxon>
    </lineage>
</organism>
<dbReference type="Gene3D" id="3.40.50.300">
    <property type="entry name" value="P-loop containing nucleotide triphosphate hydrolases"/>
    <property type="match status" value="1"/>
</dbReference>
<evidence type="ECO:0000256" key="5">
    <source>
        <dbReference type="ARBA" id="ARBA00022727"/>
    </source>
</evidence>
<evidence type="ECO:0000313" key="15">
    <source>
        <dbReference type="Proteomes" id="UP000219215"/>
    </source>
</evidence>
<dbReference type="InterPro" id="IPR018095">
    <property type="entry name" value="Thymidylate_kin_CS"/>
</dbReference>
<dbReference type="GO" id="GO:0005524">
    <property type="term" value="F:ATP binding"/>
    <property type="evidence" value="ECO:0007669"/>
    <property type="project" value="UniProtKB-UniRule"/>
</dbReference>
<dbReference type="OrthoDB" id="9774907at2"/>
<dbReference type="PANTHER" id="PTHR10344:SF4">
    <property type="entry name" value="UMP-CMP KINASE 2, MITOCHONDRIAL"/>
    <property type="match status" value="1"/>
</dbReference>
<dbReference type="GO" id="GO:0006235">
    <property type="term" value="P:dTTP biosynthetic process"/>
    <property type="evidence" value="ECO:0007669"/>
    <property type="project" value="UniProtKB-UniRule"/>
</dbReference>
<feature type="domain" description="Thymidylate kinase-like" evidence="13">
    <location>
        <begin position="5"/>
        <end position="199"/>
    </location>
</feature>
<dbReference type="InterPro" id="IPR018094">
    <property type="entry name" value="Thymidylate_kinase"/>
</dbReference>
<dbReference type="NCBIfam" id="TIGR00041">
    <property type="entry name" value="DTMP_kinase"/>
    <property type="match status" value="1"/>
</dbReference>
<accession>A0A2C8F4T8</accession>
<evidence type="ECO:0000256" key="1">
    <source>
        <dbReference type="ARBA" id="ARBA00009776"/>
    </source>
</evidence>
<evidence type="ECO:0000256" key="10">
    <source>
        <dbReference type="ARBA" id="ARBA00048743"/>
    </source>
</evidence>
<sequence length="221" mass="24856">MFITFEGIEGTGKSTQILKVKEYFESKGREVLLTLEPGGSRIGQELRKMLLHVDNDDITPITELFLYLADRAQHVAQVIRPALEEGKVVLCDRFADSTVVYQGYGRGIDTATLQHLNEVAVDSMWPDLTILLDIDPEIGLKRATLRNLEEGKAKEEGRFEAEHISFHNRIREGYQTWAALNKDRIKSISANGTPDEVFDGIKSLIEAFPSHDKAAESLQKE</sequence>
<feature type="binding site" evidence="12">
    <location>
        <begin position="7"/>
        <end position="14"/>
    </location>
    <ligand>
        <name>ATP</name>
        <dbReference type="ChEBI" id="CHEBI:30616"/>
    </ligand>
</feature>
<evidence type="ECO:0000256" key="7">
    <source>
        <dbReference type="ARBA" id="ARBA00022777"/>
    </source>
</evidence>
<evidence type="ECO:0000313" key="14">
    <source>
        <dbReference type="EMBL" id="SOB57736.1"/>
    </source>
</evidence>
<dbReference type="GO" id="GO:0004798">
    <property type="term" value="F:dTMP kinase activity"/>
    <property type="evidence" value="ECO:0007669"/>
    <property type="project" value="UniProtKB-UniRule"/>
</dbReference>
<keyword evidence="8 12" id="KW-0067">ATP-binding</keyword>
<protein>
    <recommendedName>
        <fullName evidence="3 12">Thymidylate kinase</fullName>
        <ecNumber evidence="2 12">2.7.4.9</ecNumber>
    </recommendedName>
    <alternativeName>
        <fullName evidence="9 12">dTMP kinase</fullName>
    </alternativeName>
</protein>
<keyword evidence="6 12" id="KW-0547">Nucleotide-binding</keyword>
<evidence type="ECO:0000256" key="9">
    <source>
        <dbReference type="ARBA" id="ARBA00029962"/>
    </source>
</evidence>
<evidence type="ECO:0000256" key="12">
    <source>
        <dbReference type="HAMAP-Rule" id="MF_00165"/>
    </source>
</evidence>
<evidence type="ECO:0000256" key="8">
    <source>
        <dbReference type="ARBA" id="ARBA00022840"/>
    </source>
</evidence>
<evidence type="ECO:0000256" key="3">
    <source>
        <dbReference type="ARBA" id="ARBA00017144"/>
    </source>
</evidence>
<dbReference type="PROSITE" id="PS01331">
    <property type="entry name" value="THYMIDYLATE_KINASE"/>
    <property type="match status" value="1"/>
</dbReference>
<dbReference type="InterPro" id="IPR039430">
    <property type="entry name" value="Thymidylate_kin-like_dom"/>
</dbReference>
<comment type="catalytic activity">
    <reaction evidence="10 12">
        <text>dTMP + ATP = dTDP + ADP</text>
        <dbReference type="Rhea" id="RHEA:13517"/>
        <dbReference type="ChEBI" id="CHEBI:30616"/>
        <dbReference type="ChEBI" id="CHEBI:58369"/>
        <dbReference type="ChEBI" id="CHEBI:63528"/>
        <dbReference type="ChEBI" id="CHEBI:456216"/>
        <dbReference type="EC" id="2.7.4.9"/>
    </reaction>
</comment>
<keyword evidence="7 12" id="KW-0418">Kinase</keyword>
<gene>
    <name evidence="12 14" type="primary">tmk</name>
    <name evidence="14" type="ORF">DPRO_0846</name>
</gene>
<dbReference type="Pfam" id="PF02223">
    <property type="entry name" value="Thymidylate_kin"/>
    <property type="match status" value="1"/>
</dbReference>
<dbReference type="EMBL" id="LT907975">
    <property type="protein sequence ID" value="SOB57736.1"/>
    <property type="molecule type" value="Genomic_DNA"/>
</dbReference>
<dbReference type="GO" id="GO:0006233">
    <property type="term" value="P:dTDP biosynthetic process"/>
    <property type="evidence" value="ECO:0007669"/>
    <property type="project" value="InterPro"/>
</dbReference>
<dbReference type="PANTHER" id="PTHR10344">
    <property type="entry name" value="THYMIDYLATE KINASE"/>
    <property type="match status" value="1"/>
</dbReference>
<dbReference type="FunFam" id="3.40.50.300:FF:000225">
    <property type="entry name" value="Thymidylate kinase"/>
    <property type="match status" value="1"/>
</dbReference>
<dbReference type="SUPFAM" id="SSF52540">
    <property type="entry name" value="P-loop containing nucleoside triphosphate hydrolases"/>
    <property type="match status" value="1"/>
</dbReference>
<dbReference type="HAMAP" id="MF_00165">
    <property type="entry name" value="Thymidylate_kinase"/>
    <property type="match status" value="1"/>
</dbReference>
<evidence type="ECO:0000256" key="11">
    <source>
        <dbReference type="ARBA" id="ARBA00057735"/>
    </source>
</evidence>
<dbReference type="RefSeq" id="WP_097010937.1">
    <property type="nucleotide sequence ID" value="NZ_LT907975.1"/>
</dbReference>
<reference evidence="15" key="1">
    <citation type="submission" date="2017-09" db="EMBL/GenBank/DDBJ databases">
        <authorList>
            <person name="Regsiter A."/>
            <person name="William W."/>
        </authorList>
    </citation>
    <scope>NUCLEOTIDE SEQUENCE [LARGE SCALE GENOMIC DNA]</scope>
    <source>
        <strain evidence="15">500-1</strain>
    </source>
</reference>
<dbReference type="GO" id="GO:0006227">
    <property type="term" value="P:dUDP biosynthetic process"/>
    <property type="evidence" value="ECO:0007669"/>
    <property type="project" value="TreeGrafter"/>
</dbReference>